<keyword evidence="2" id="KW-0436">Ligase</keyword>
<reference evidence="9 10" key="1">
    <citation type="journal article" date="2018" name="Science">
        <title>The opium poppy genome and morphinan production.</title>
        <authorList>
            <person name="Guo L."/>
            <person name="Winzer T."/>
            <person name="Yang X."/>
            <person name="Li Y."/>
            <person name="Ning Z."/>
            <person name="He Z."/>
            <person name="Teodor R."/>
            <person name="Lu Y."/>
            <person name="Bowser T.A."/>
            <person name="Graham I.A."/>
            <person name="Ye K."/>
        </authorList>
    </citation>
    <scope>NUCLEOTIDE SEQUENCE [LARGE SCALE GENOMIC DNA]</scope>
    <source>
        <strain evidence="10">cv. HN1</strain>
        <tissue evidence="9">Leaves</tissue>
    </source>
</reference>
<keyword evidence="10" id="KW-1185">Reference proteome</keyword>
<dbReference type="GO" id="GO:0032267">
    <property type="term" value="F:tRNA(Ile)-lysidine synthase activity"/>
    <property type="evidence" value="ECO:0007669"/>
    <property type="project" value="UniProtKB-EC"/>
</dbReference>
<dbReference type="GO" id="GO:0005524">
    <property type="term" value="F:ATP binding"/>
    <property type="evidence" value="ECO:0007669"/>
    <property type="project" value="UniProtKB-KW"/>
</dbReference>
<evidence type="ECO:0000256" key="6">
    <source>
        <dbReference type="ARBA" id="ARBA00048539"/>
    </source>
</evidence>
<dbReference type="AlphaFoldDB" id="A0A4Y7IRC8"/>
<accession>A0A4Y7IRC8</accession>
<evidence type="ECO:0000313" key="10">
    <source>
        <dbReference type="Proteomes" id="UP000316621"/>
    </source>
</evidence>
<dbReference type="STRING" id="3469.A0A4Y7IRC8"/>
<feature type="domain" description="tRNA(Ile)-lysidine/2-thiocytidine synthase N-terminal" evidence="8">
    <location>
        <begin position="110"/>
        <end position="314"/>
    </location>
</feature>
<comment type="catalytic activity">
    <reaction evidence="6">
        <text>cytidine(34) in tRNA(Ile2) + L-lysine + ATP = lysidine(34) in tRNA(Ile2) + AMP + diphosphate + H(+)</text>
        <dbReference type="Rhea" id="RHEA:43744"/>
        <dbReference type="Rhea" id="RHEA-COMP:10625"/>
        <dbReference type="Rhea" id="RHEA-COMP:10670"/>
        <dbReference type="ChEBI" id="CHEBI:15378"/>
        <dbReference type="ChEBI" id="CHEBI:30616"/>
        <dbReference type="ChEBI" id="CHEBI:32551"/>
        <dbReference type="ChEBI" id="CHEBI:33019"/>
        <dbReference type="ChEBI" id="CHEBI:82748"/>
        <dbReference type="ChEBI" id="CHEBI:83665"/>
        <dbReference type="ChEBI" id="CHEBI:456215"/>
        <dbReference type="EC" id="6.3.4.19"/>
    </reaction>
</comment>
<dbReference type="InterPro" id="IPR012094">
    <property type="entry name" value="tRNA_Ile_lys_synt"/>
</dbReference>
<dbReference type="Proteomes" id="UP000316621">
    <property type="component" value="Chromosome 2"/>
</dbReference>
<sequence>ERQTFEINGGGSYHLPPHSNPIRDSETPKLLDFTLYSIRQLLGFIKKNPSQATMLASLKFPHTLPSNRFFFCCHCTSSPRTKQPTIDMVKYKEAFAKRMAMAGLKPHHRIAVGVSGGPDSVALCVLTSQWKKDALIGIDEKDGCVDGLLAIVVDHGLRKESKDEANVVHDRVSKLGVRCEIASCEWLDGRLKLGHLQEAARDMRYQILQNVCLENQISVLLIAHHADDQAELFILRLSRNSGILGLAGTAFISELFPTNIHYYGETSCTDGILLVRPLLDFSKEDMYEICRKGGISWVEDPTNQSPLFARNRIRLSLGNSKIGTFRSEVQALVSACRKTRSFVDRICSNLINQTVTVNSHGYVTIDVEKLDPSNVEDICLSKFFTLILQFISQRHRPVRGRTSKLLLEYVRNIPIKTSLTAAACYICPAPRSNGTKILVCCSVDSPLPSEMASSHKYFCEGNKHFTTSDVKDILMNAKSYSDCLVLPDASDVPFLHATTSESLLGEAKRRRLLSESTHESIYLLQKEETKHFNAKTEVILPEQESRQDIKHSSTHLRYAVGPGQFHHFMNRFLLMWRVQKLPAGEIASNWNTELVSQDFPCSSCVVGQEASVRTMVEADWLYLARLSKGQTIESCQEDKLLSACKMGKKVSCSDYVRLSAQKALLMLKLIPVAARRGLPVLVNSQGLLLSIPNICFKYCPYLSVSATYKPRVPLGGGHSSFL</sequence>
<dbReference type="EC" id="6.3.4.19" evidence="1"/>
<dbReference type="PANTHER" id="PTHR43033">
    <property type="entry name" value="TRNA(ILE)-LYSIDINE SYNTHASE-RELATED"/>
    <property type="match status" value="1"/>
</dbReference>
<dbReference type="InterPro" id="IPR012795">
    <property type="entry name" value="tRNA_Ile_lys_synt_N"/>
</dbReference>
<evidence type="ECO:0000256" key="4">
    <source>
        <dbReference type="ARBA" id="ARBA00022741"/>
    </source>
</evidence>
<name>A0A4Y7IRC8_PAPSO</name>
<evidence type="ECO:0000256" key="7">
    <source>
        <dbReference type="SAM" id="MobiDB-lite"/>
    </source>
</evidence>
<dbReference type="Gramene" id="RZC50350">
    <property type="protein sequence ID" value="RZC50350"/>
    <property type="gene ID" value="C5167_018768"/>
</dbReference>
<proteinExistence type="inferred from homology"/>
<dbReference type="OMA" id="RFLIRWD"/>
<evidence type="ECO:0000256" key="1">
    <source>
        <dbReference type="ARBA" id="ARBA00013267"/>
    </source>
</evidence>
<evidence type="ECO:0000256" key="2">
    <source>
        <dbReference type="ARBA" id="ARBA00022598"/>
    </source>
</evidence>
<evidence type="ECO:0000313" key="9">
    <source>
        <dbReference type="EMBL" id="RZC50350.1"/>
    </source>
</evidence>
<evidence type="ECO:0000256" key="5">
    <source>
        <dbReference type="ARBA" id="ARBA00022840"/>
    </source>
</evidence>
<dbReference type="InterPro" id="IPR011063">
    <property type="entry name" value="TilS/TtcA_N"/>
</dbReference>
<dbReference type="GO" id="GO:0008033">
    <property type="term" value="P:tRNA processing"/>
    <property type="evidence" value="ECO:0007669"/>
    <property type="project" value="UniProtKB-KW"/>
</dbReference>
<dbReference type="HAMAP" id="MF_01161">
    <property type="entry name" value="tRNA_Ile_lys_synt"/>
    <property type="match status" value="1"/>
</dbReference>
<dbReference type="Gene3D" id="3.40.50.620">
    <property type="entry name" value="HUPs"/>
    <property type="match status" value="1"/>
</dbReference>
<protein>
    <recommendedName>
        <fullName evidence="1">tRNA(Ile)-lysidine synthetase</fullName>
        <ecNumber evidence="1">6.3.4.19</ecNumber>
    </recommendedName>
</protein>
<keyword evidence="3" id="KW-0819">tRNA processing</keyword>
<dbReference type="SUPFAM" id="SSF52402">
    <property type="entry name" value="Adenine nucleotide alpha hydrolases-like"/>
    <property type="match status" value="1"/>
</dbReference>
<dbReference type="CDD" id="cd01992">
    <property type="entry name" value="TilS_N"/>
    <property type="match status" value="1"/>
</dbReference>
<dbReference type="EMBL" id="CM010716">
    <property type="protein sequence ID" value="RZC50350.1"/>
    <property type="molecule type" value="Genomic_DNA"/>
</dbReference>
<feature type="region of interest" description="Disordered" evidence="7">
    <location>
        <begin position="1"/>
        <end position="23"/>
    </location>
</feature>
<dbReference type="InterPro" id="IPR014729">
    <property type="entry name" value="Rossmann-like_a/b/a_fold"/>
</dbReference>
<keyword evidence="4" id="KW-0547">Nucleotide-binding</keyword>
<evidence type="ECO:0000256" key="3">
    <source>
        <dbReference type="ARBA" id="ARBA00022694"/>
    </source>
</evidence>
<gene>
    <name evidence="9" type="ORF">C5167_018768</name>
</gene>
<dbReference type="Pfam" id="PF01171">
    <property type="entry name" value="ATP_bind_3"/>
    <property type="match status" value="1"/>
</dbReference>
<organism evidence="9 10">
    <name type="scientific">Papaver somniferum</name>
    <name type="common">Opium poppy</name>
    <dbReference type="NCBI Taxonomy" id="3469"/>
    <lineage>
        <taxon>Eukaryota</taxon>
        <taxon>Viridiplantae</taxon>
        <taxon>Streptophyta</taxon>
        <taxon>Embryophyta</taxon>
        <taxon>Tracheophyta</taxon>
        <taxon>Spermatophyta</taxon>
        <taxon>Magnoliopsida</taxon>
        <taxon>Ranunculales</taxon>
        <taxon>Papaveraceae</taxon>
        <taxon>Papaveroideae</taxon>
        <taxon>Papaver</taxon>
    </lineage>
</organism>
<dbReference type="PANTHER" id="PTHR43033:SF5">
    <property type="entry name" value="TRNA(ILE)-LYSIDINE SYNTHETASE"/>
    <property type="match status" value="1"/>
</dbReference>
<keyword evidence="5" id="KW-0067">ATP-binding</keyword>
<evidence type="ECO:0000259" key="8">
    <source>
        <dbReference type="Pfam" id="PF01171"/>
    </source>
</evidence>
<dbReference type="NCBIfam" id="TIGR02432">
    <property type="entry name" value="lysidine_TilS_N"/>
    <property type="match status" value="1"/>
</dbReference>
<feature type="non-terminal residue" evidence="9">
    <location>
        <position position="1"/>
    </location>
</feature>